<dbReference type="RefSeq" id="WP_182484839.1">
    <property type="nucleotide sequence ID" value="NZ_JACGWU010000004.1"/>
</dbReference>
<dbReference type="AlphaFoldDB" id="A0A7W3JUE6"/>
<reference evidence="2 3" key="1">
    <citation type="submission" date="2020-07" db="EMBL/GenBank/DDBJ databases">
        <title>Sequencing the genomes of 1000 actinobacteria strains.</title>
        <authorList>
            <person name="Klenk H.-P."/>
        </authorList>
    </citation>
    <scope>NUCLEOTIDE SEQUENCE [LARGE SCALE GENOMIC DNA]</scope>
    <source>
        <strain evidence="2 3">DSM 23737</strain>
    </source>
</reference>
<evidence type="ECO:0000313" key="2">
    <source>
        <dbReference type="EMBL" id="MBA8829403.1"/>
    </source>
</evidence>
<evidence type="ECO:0000313" key="3">
    <source>
        <dbReference type="Proteomes" id="UP000524237"/>
    </source>
</evidence>
<organism evidence="2 3">
    <name type="scientific">Alpinimonas psychrophila</name>
    <dbReference type="NCBI Taxonomy" id="748908"/>
    <lineage>
        <taxon>Bacteria</taxon>
        <taxon>Bacillati</taxon>
        <taxon>Actinomycetota</taxon>
        <taxon>Actinomycetes</taxon>
        <taxon>Micrococcales</taxon>
        <taxon>Microbacteriaceae</taxon>
        <taxon>Alpinimonas</taxon>
    </lineage>
</organism>
<evidence type="ECO:0008006" key="4">
    <source>
        <dbReference type="Google" id="ProtNLM"/>
    </source>
</evidence>
<feature type="region of interest" description="Disordered" evidence="1">
    <location>
        <begin position="110"/>
        <end position="134"/>
    </location>
</feature>
<protein>
    <recommendedName>
        <fullName evidence="4">ParB/Sulfiredoxin domain-containing protein</fullName>
    </recommendedName>
</protein>
<evidence type="ECO:0000256" key="1">
    <source>
        <dbReference type="SAM" id="MobiDB-lite"/>
    </source>
</evidence>
<comment type="caution">
    <text evidence="2">The sequence shown here is derived from an EMBL/GenBank/DDBJ whole genome shotgun (WGS) entry which is preliminary data.</text>
</comment>
<name>A0A7W3JUE6_9MICO</name>
<sequence>MTEDDLVYALLEADRGEIEMINLIDDITNNGLSPIDLVMVFEEEDKFVVLEGNRRIAAVKLIARQIAAPEDFPALAKTLSAVKPSSAPKAIACTIAPSREAGRHWIERKHAGPAGGAGTKQWGPEQKSRFSGGTTGQTAIAIAITSFLLERHPDSPELIAAVNKARKKSTNLGRILQFLPFQAEFGIRVRGGKVESANQIEEDLAFWIAVLNALGDLTVSTIHTRDQRTAFVQRAASFRTPAEDESPTAAPETTEPDSASTESGTAAETQPPAPTPEGLTGDETSDPTAESGSQETTVSTENDPAPAQERPTPAGVTTTLAQPKPKHTLFSGLSLHHVSTRVQALLWEAQKLELSKALNTGAILIRVVVELATDDAVAAGVVPGTTIDARLGAKIEKALAALTASGVHKTVTGPVNRFVSGPDFRSLHDYVHSTSAFPTSAEAVSNLSATFVSYLRELDGMIKNAGRDGNA</sequence>
<keyword evidence="3" id="KW-1185">Reference proteome</keyword>
<gene>
    <name evidence="2" type="ORF">FB555_001508</name>
</gene>
<dbReference type="Proteomes" id="UP000524237">
    <property type="component" value="Unassembled WGS sequence"/>
</dbReference>
<feature type="compositionally biased region" description="Polar residues" evidence="1">
    <location>
        <begin position="286"/>
        <end position="302"/>
    </location>
</feature>
<accession>A0A7W3JUE6</accession>
<proteinExistence type="predicted"/>
<feature type="region of interest" description="Disordered" evidence="1">
    <location>
        <begin position="238"/>
        <end position="323"/>
    </location>
</feature>
<dbReference type="EMBL" id="JACGWU010000004">
    <property type="protein sequence ID" value="MBA8829403.1"/>
    <property type="molecule type" value="Genomic_DNA"/>
</dbReference>